<evidence type="ECO:0000256" key="1">
    <source>
        <dbReference type="SAM" id="Phobius"/>
    </source>
</evidence>
<evidence type="ECO:0000313" key="3">
    <source>
        <dbReference type="Proteomes" id="UP001516023"/>
    </source>
</evidence>
<keyword evidence="1" id="KW-1133">Transmembrane helix</keyword>
<protein>
    <submittedName>
        <fullName evidence="2">Uncharacterized protein</fullName>
    </submittedName>
</protein>
<dbReference type="PANTHER" id="PTHR31047">
    <property type="entry name" value="MEIOTICALLY UP-REGULATED GENE 157 PROTEIN"/>
    <property type="match status" value="1"/>
</dbReference>
<name>A0ABD3QXC8_9STRA</name>
<accession>A0ABD3QXC8</accession>
<dbReference type="InterPro" id="IPR012341">
    <property type="entry name" value="6hp_glycosidase-like_sf"/>
</dbReference>
<evidence type="ECO:0000313" key="2">
    <source>
        <dbReference type="EMBL" id="KAL3804932.1"/>
    </source>
</evidence>
<keyword evidence="3" id="KW-1185">Reference proteome</keyword>
<dbReference type="PANTHER" id="PTHR31047:SF0">
    <property type="entry name" value="MEIOTICALLY UP-REGULATED GENE 157 PROTEIN"/>
    <property type="match status" value="1"/>
</dbReference>
<sequence length="575" mass="66527">MPISCVSTQNRDYEGAEKHSSVNMNPRNVYVVFFAVVLTIWFLAIILLATSLDNHLRRRYPGDDFIRRAQSFRRTGLDKYGTKDHGLDVFDSPDLPKFPIDNRNDLPTITLSTHAISQCHKALWHTLESTVYVLPNDETFVITGDIRDMWLRDSAAQIHPLLLPDVFGGKSLVQLDQRLERVVSGLILKTSRLIRHDPYANAFSLEIKNRTKFEKNALGRHGFVATRNYELDSGCYFMRMLYFFYQNFPEHSTLQRREVKEAVEIMVDLWIAEQRHELEAYPSGKLFDCYECGRSYWYNPNQMPRDGKGTKTNATAGLTWSGFRPSDEVCVYGYLIPANMFTVVVLGYMIQINHDLWGDELLLTKMTKLRKDIQDGIDRYGIVHHEKYGKIYAYEVDGFGNYFLMDDANVPSLLSIPYLGYNYNEEIYENTKRFIFSKDNPEYHNGFNEWTGEIEGIGSSHAHKKWETIPNDIWPMSIIMKGLVSKNVTEKVYLVHQLLQASATLGWMHESFNANDPFNFTRSWFCWPDSLFAELVMSLSYDCPRPEIGKYTVKAWMDETLVPGSAFTQGETEIK</sequence>
<dbReference type="SMART" id="SM01149">
    <property type="entry name" value="DUF1237"/>
    <property type="match status" value="1"/>
</dbReference>
<feature type="transmembrane region" description="Helical" evidence="1">
    <location>
        <begin position="29"/>
        <end position="49"/>
    </location>
</feature>
<keyword evidence="1" id="KW-0812">Transmembrane</keyword>
<dbReference type="Proteomes" id="UP001516023">
    <property type="component" value="Unassembled WGS sequence"/>
</dbReference>
<dbReference type="InterPro" id="IPR008928">
    <property type="entry name" value="6-hairpin_glycosidase_sf"/>
</dbReference>
<reference evidence="2 3" key="1">
    <citation type="journal article" date="2020" name="G3 (Bethesda)">
        <title>Improved Reference Genome for Cyclotella cryptica CCMP332, a Model for Cell Wall Morphogenesis, Salinity Adaptation, and Lipid Production in Diatoms (Bacillariophyta).</title>
        <authorList>
            <person name="Roberts W.R."/>
            <person name="Downey K.M."/>
            <person name="Ruck E.C."/>
            <person name="Traller J.C."/>
            <person name="Alverson A.J."/>
        </authorList>
    </citation>
    <scope>NUCLEOTIDE SEQUENCE [LARGE SCALE GENOMIC DNA]</scope>
    <source>
        <strain evidence="2 3">CCMP332</strain>
    </source>
</reference>
<dbReference type="SUPFAM" id="SSF48208">
    <property type="entry name" value="Six-hairpin glycosidases"/>
    <property type="match status" value="1"/>
</dbReference>
<dbReference type="EMBL" id="JABMIG020000005">
    <property type="protein sequence ID" value="KAL3804932.1"/>
    <property type="molecule type" value="Genomic_DNA"/>
</dbReference>
<dbReference type="Gene3D" id="1.50.10.10">
    <property type="match status" value="1"/>
</dbReference>
<dbReference type="InterPro" id="IPR008313">
    <property type="entry name" value="GH125"/>
</dbReference>
<dbReference type="Pfam" id="PF06824">
    <property type="entry name" value="Glyco_hydro_125"/>
    <property type="match status" value="1"/>
</dbReference>
<gene>
    <name evidence="2" type="ORF">HJC23_006704</name>
</gene>
<keyword evidence="1" id="KW-0472">Membrane</keyword>
<dbReference type="AlphaFoldDB" id="A0ABD3QXC8"/>
<organism evidence="2 3">
    <name type="scientific">Cyclotella cryptica</name>
    <dbReference type="NCBI Taxonomy" id="29204"/>
    <lineage>
        <taxon>Eukaryota</taxon>
        <taxon>Sar</taxon>
        <taxon>Stramenopiles</taxon>
        <taxon>Ochrophyta</taxon>
        <taxon>Bacillariophyta</taxon>
        <taxon>Coscinodiscophyceae</taxon>
        <taxon>Thalassiosirophycidae</taxon>
        <taxon>Stephanodiscales</taxon>
        <taxon>Stephanodiscaceae</taxon>
        <taxon>Cyclotella</taxon>
    </lineage>
</organism>
<comment type="caution">
    <text evidence="2">The sequence shown here is derived from an EMBL/GenBank/DDBJ whole genome shotgun (WGS) entry which is preliminary data.</text>
</comment>
<proteinExistence type="predicted"/>